<feature type="compositionally biased region" description="Basic and acidic residues" evidence="1">
    <location>
        <begin position="230"/>
        <end position="240"/>
    </location>
</feature>
<sequence length="437" mass="47087">MHVYSSPVLPPPSSSSPPPLSLPAPPGSSSPPPHPQLPLPPSSSSSSSSPTAHERNSTKGVQHEASISACGRNNEGDRLSPSTLQAKKSAMYQASWQKKNEKADKIFSSTLRQNPCSSSSCPRTPGGRTTTTEREGEGKERSKGEDPSGQPDASTPGVRTPWILTVGERDKTVKTWDHAGAPLGKLSKASTTRYWTPLGNSQARWIQRLEQSHVLLCMLASFQRQKRLALQDKKDERDHGASSSSSSSSASFSPLSTTQRTGTTSTPHALPSLLHGRGERPEPSRNEVGMKSLGLSSPSQAGGSRGVMVGESKRSEGEEGNEGSYHTKTRACNPHLRRLSSYPGDQKSTERSFTSEKGGGGGPSTQASWRAMERHHKRFLPVRNTPLSAEEWEAASKFEEVGPRKGGRILYSELISEGQLKEGRAETVGKPAYEVFT</sequence>
<evidence type="ECO:0000313" key="3">
    <source>
        <dbReference type="Proteomes" id="UP000221165"/>
    </source>
</evidence>
<dbReference type="VEuPathDB" id="ToxoDB:CSUI_011175"/>
<accession>A0A2C6KF09</accession>
<proteinExistence type="predicted"/>
<organism evidence="2 3">
    <name type="scientific">Cystoisospora suis</name>
    <dbReference type="NCBI Taxonomy" id="483139"/>
    <lineage>
        <taxon>Eukaryota</taxon>
        <taxon>Sar</taxon>
        <taxon>Alveolata</taxon>
        <taxon>Apicomplexa</taxon>
        <taxon>Conoidasida</taxon>
        <taxon>Coccidia</taxon>
        <taxon>Eucoccidiorida</taxon>
        <taxon>Eimeriorina</taxon>
        <taxon>Sarcocystidae</taxon>
        <taxon>Cystoisospora</taxon>
    </lineage>
</organism>
<feature type="region of interest" description="Disordered" evidence="1">
    <location>
        <begin position="230"/>
        <end position="367"/>
    </location>
</feature>
<feature type="compositionally biased region" description="Pro residues" evidence="1">
    <location>
        <begin position="8"/>
        <end position="41"/>
    </location>
</feature>
<keyword evidence="3" id="KW-1185">Reference proteome</keyword>
<feature type="compositionally biased region" description="Polar residues" evidence="1">
    <location>
        <begin position="80"/>
        <end position="97"/>
    </location>
</feature>
<feature type="compositionally biased region" description="Basic and acidic residues" evidence="1">
    <location>
        <begin position="131"/>
        <end position="146"/>
    </location>
</feature>
<evidence type="ECO:0000256" key="1">
    <source>
        <dbReference type="SAM" id="MobiDB-lite"/>
    </source>
</evidence>
<name>A0A2C6KF09_9APIC</name>
<dbReference type="EMBL" id="MIGC01009969">
    <property type="protein sequence ID" value="PHJ15014.1"/>
    <property type="molecule type" value="Genomic_DNA"/>
</dbReference>
<feature type="compositionally biased region" description="Polar residues" evidence="1">
    <location>
        <begin position="107"/>
        <end position="121"/>
    </location>
</feature>
<protein>
    <submittedName>
        <fullName evidence="2">Nb-arc domain related</fullName>
    </submittedName>
</protein>
<feature type="region of interest" description="Disordered" evidence="1">
    <location>
        <begin position="1"/>
        <end position="161"/>
    </location>
</feature>
<reference evidence="2 3" key="1">
    <citation type="journal article" date="2017" name="Int. J. Parasitol.">
        <title>The genome of the protozoan parasite Cystoisospora suis and a reverse vaccinology approach to identify vaccine candidates.</title>
        <authorList>
            <person name="Palmieri N."/>
            <person name="Shrestha A."/>
            <person name="Ruttkowski B."/>
            <person name="Beck T."/>
            <person name="Vogl C."/>
            <person name="Tomley F."/>
            <person name="Blake D.P."/>
            <person name="Joachim A."/>
        </authorList>
    </citation>
    <scope>NUCLEOTIDE SEQUENCE [LARGE SCALE GENOMIC DNA]</scope>
    <source>
        <strain evidence="2 3">Wien I</strain>
    </source>
</reference>
<dbReference type="AlphaFoldDB" id="A0A2C6KF09"/>
<comment type="caution">
    <text evidence="2">The sequence shown here is derived from an EMBL/GenBank/DDBJ whole genome shotgun (WGS) entry which is preliminary data.</text>
</comment>
<dbReference type="Proteomes" id="UP000221165">
    <property type="component" value="Unassembled WGS sequence"/>
</dbReference>
<feature type="compositionally biased region" description="Basic and acidic residues" evidence="1">
    <location>
        <begin position="276"/>
        <end position="285"/>
    </location>
</feature>
<dbReference type="GeneID" id="94434487"/>
<gene>
    <name evidence="2" type="ORF">CSUI_011175</name>
</gene>
<feature type="compositionally biased region" description="Low complexity" evidence="1">
    <location>
        <begin position="241"/>
        <end position="266"/>
    </location>
</feature>
<dbReference type="RefSeq" id="XP_067916748.1">
    <property type="nucleotide sequence ID" value="XM_068071276.1"/>
</dbReference>
<evidence type="ECO:0000313" key="2">
    <source>
        <dbReference type="EMBL" id="PHJ15014.1"/>
    </source>
</evidence>